<keyword evidence="1" id="KW-0472">Membrane</keyword>
<feature type="transmembrane region" description="Helical" evidence="1">
    <location>
        <begin position="12"/>
        <end position="29"/>
    </location>
</feature>
<organism evidence="2 3">
    <name type="scientific">Heyndrickxia shackletonii</name>
    <dbReference type="NCBI Taxonomy" id="157838"/>
    <lineage>
        <taxon>Bacteria</taxon>
        <taxon>Bacillati</taxon>
        <taxon>Bacillota</taxon>
        <taxon>Bacilli</taxon>
        <taxon>Bacillales</taxon>
        <taxon>Bacillaceae</taxon>
        <taxon>Heyndrickxia</taxon>
    </lineage>
</organism>
<reference evidence="2 3" key="1">
    <citation type="submission" date="2015-09" db="EMBL/GenBank/DDBJ databases">
        <title>Genome sequencing project for genomic taxonomy and phylogenomics of Bacillus-like bacteria.</title>
        <authorList>
            <person name="Liu B."/>
            <person name="Wang J."/>
            <person name="Zhu Y."/>
            <person name="Liu G."/>
            <person name="Chen Q."/>
            <person name="Chen Z."/>
            <person name="Lan J."/>
            <person name="Che J."/>
            <person name="Ge C."/>
            <person name="Shi H."/>
            <person name="Pan Z."/>
            <person name="Liu X."/>
        </authorList>
    </citation>
    <scope>NUCLEOTIDE SEQUENCE [LARGE SCALE GENOMIC DNA]</scope>
    <source>
        <strain evidence="2 3">LMG 18435</strain>
    </source>
</reference>
<accession>A0A0Q3TLI1</accession>
<comment type="caution">
    <text evidence="2">The sequence shown here is derived from an EMBL/GenBank/DDBJ whole genome shotgun (WGS) entry which is preliminary data.</text>
</comment>
<dbReference type="OrthoDB" id="9789943at2"/>
<dbReference type="EMBL" id="LJJC01000004">
    <property type="protein sequence ID" value="KQL54830.1"/>
    <property type="molecule type" value="Genomic_DNA"/>
</dbReference>
<evidence type="ECO:0000313" key="2">
    <source>
        <dbReference type="EMBL" id="KQL54830.1"/>
    </source>
</evidence>
<protein>
    <submittedName>
        <fullName evidence="2">Uncharacterized protein</fullName>
    </submittedName>
</protein>
<dbReference type="AlphaFoldDB" id="A0A0Q3TLI1"/>
<dbReference type="STRING" id="157838.AN964_15825"/>
<evidence type="ECO:0000256" key="1">
    <source>
        <dbReference type="SAM" id="Phobius"/>
    </source>
</evidence>
<keyword evidence="1" id="KW-1133">Transmembrane helix</keyword>
<dbReference type="RefSeq" id="WP_055740614.1">
    <property type="nucleotide sequence ID" value="NZ_JAAIWL010000010.1"/>
</dbReference>
<name>A0A0Q3TLI1_9BACI</name>
<keyword evidence="3" id="KW-1185">Reference proteome</keyword>
<sequence length="386" mass="43825">MIWEKEIIQEKNVLIIGQLMILFAILSFIFGSTTILFLFIFGCFMSLGNYLYLKLVGNNLILQSDRSTVRLNVEDTDEWKFTLVNKGLPILKGNLRISFTNKVQPVNHPFIDVRSIVEVNIPFKAWRNEQVDVIIPVKAVRRGVSRIHGIEVKIPHLFGTGLVILQNKKMLGVKKLVFPNRKTVHTSNKEYNFLQGSQHNQTSIFFDPLQPIGTKEYQKGDPFQYIHWKASARTQKLQTKVFSPIGARTWLLLLNVDGKKTDLEASISHCAYLIDYAVRENIPFALAINVTTFGKSLYYFLNEGEGRGHRQKAFDLLAHLSVASFTIPYHLMIKDICGKGISYPYVIHIGDIEPSGYASLIGFGKKGSLVFSVKSIENQGAMELWK</sequence>
<dbReference type="PANTHER" id="PTHR34351">
    <property type="entry name" value="SLR1927 PROTEIN-RELATED"/>
    <property type="match status" value="1"/>
</dbReference>
<dbReference type="PANTHER" id="PTHR34351:SF2">
    <property type="entry name" value="DUF58 DOMAIN-CONTAINING PROTEIN"/>
    <property type="match status" value="1"/>
</dbReference>
<keyword evidence="1" id="KW-0812">Transmembrane</keyword>
<evidence type="ECO:0000313" key="3">
    <source>
        <dbReference type="Proteomes" id="UP000051888"/>
    </source>
</evidence>
<proteinExistence type="predicted"/>
<dbReference type="PATRIC" id="fig|157838.3.peg.3496"/>
<gene>
    <name evidence="2" type="ORF">AN964_15825</name>
</gene>
<dbReference type="Proteomes" id="UP000051888">
    <property type="component" value="Unassembled WGS sequence"/>
</dbReference>